<dbReference type="EMBL" id="GBEZ01022870">
    <property type="protein sequence ID" value="JAC63988.1"/>
    <property type="molecule type" value="Transcribed_RNA"/>
</dbReference>
<dbReference type="Pfam" id="PF02469">
    <property type="entry name" value="Fasciclin"/>
    <property type="match status" value="2"/>
</dbReference>
<sequence length="339" mass="34906">MTWLSSWCLMLALLFVQTSGQETVVDIAIDNDNFATLEDALTTAGLVGNLQGEGPFTVFAPTNDAFQAAFSGLGTSLNDLMSAGNLTGILQFHVVPSRVFSANITSGLQLKTLEGRNLTFGVAGGVVTVTGGRGTSATVTSANISASNGVIHVINAVLLPPPPETTDEGNTNEGEENIGGEGDNQGGTEQEMPQQTVVEIIVSETSLGRLVASLNATGLNEALESGTGNFTVFAPNDEALEGIESVEVAVLQKHVVPGRVDLTNGATFATLLNGTNLTVSVSGDETQVSVGEASATIVKTMNASNGVVHVINAVLNDSGVKAHCSILVAIFAAMWLMMA</sequence>
<proteinExistence type="predicted"/>
<organism evidence="4">
    <name type="scientific">Tetraselmis sp. GSL018</name>
    <dbReference type="NCBI Taxonomy" id="582737"/>
    <lineage>
        <taxon>Eukaryota</taxon>
        <taxon>Viridiplantae</taxon>
        <taxon>Chlorophyta</taxon>
        <taxon>core chlorophytes</taxon>
        <taxon>Chlorodendrophyceae</taxon>
        <taxon>Chlorodendrales</taxon>
        <taxon>Chlorodendraceae</taxon>
        <taxon>Tetraselmis</taxon>
    </lineage>
</organism>
<dbReference type="PANTHER" id="PTHR10900:SF77">
    <property type="entry name" value="FI19380P1"/>
    <property type="match status" value="1"/>
</dbReference>
<feature type="chain" id="PRO_5030002131" evidence="2">
    <location>
        <begin position="21"/>
        <end position="339"/>
    </location>
</feature>
<protein>
    <submittedName>
        <fullName evidence="4">Beta-ig-h3 fasciclin</fullName>
    </submittedName>
</protein>
<dbReference type="PROSITE" id="PS50213">
    <property type="entry name" value="FAS1"/>
    <property type="match status" value="2"/>
</dbReference>
<reference evidence="4" key="1">
    <citation type="submission" date="2014-05" db="EMBL/GenBank/DDBJ databases">
        <title>The transcriptome of the halophilic microalga Tetraselmis sp. GSL018 isolated from the Great Salt Lake, Utah.</title>
        <authorList>
            <person name="Jinkerson R.E."/>
            <person name="D'Adamo S."/>
            <person name="Posewitz M.C."/>
        </authorList>
    </citation>
    <scope>NUCLEOTIDE SEQUENCE</scope>
    <source>
        <strain evidence="4">GSL018</strain>
    </source>
</reference>
<name>A0A061QW98_9CHLO</name>
<evidence type="ECO:0000256" key="1">
    <source>
        <dbReference type="SAM" id="MobiDB-lite"/>
    </source>
</evidence>
<feature type="region of interest" description="Disordered" evidence="1">
    <location>
        <begin position="160"/>
        <end position="191"/>
    </location>
</feature>
<dbReference type="Gene3D" id="2.30.180.10">
    <property type="entry name" value="FAS1 domain"/>
    <property type="match status" value="2"/>
</dbReference>
<dbReference type="GO" id="GO:0005615">
    <property type="term" value="C:extracellular space"/>
    <property type="evidence" value="ECO:0007669"/>
    <property type="project" value="TreeGrafter"/>
</dbReference>
<feature type="signal peptide" evidence="2">
    <location>
        <begin position="1"/>
        <end position="20"/>
    </location>
</feature>
<dbReference type="InterPro" id="IPR050904">
    <property type="entry name" value="Adhesion/Biosynth-related"/>
</dbReference>
<feature type="domain" description="FAS1" evidence="3">
    <location>
        <begin position="194"/>
        <end position="315"/>
    </location>
</feature>
<dbReference type="AlphaFoldDB" id="A0A061QW98"/>
<dbReference type="FunFam" id="2.30.180.10:FF:000032">
    <property type="entry name" value="Fasciclin domain-containing protein, putative"/>
    <property type="match status" value="1"/>
</dbReference>
<dbReference type="InterPro" id="IPR036378">
    <property type="entry name" value="FAS1_dom_sf"/>
</dbReference>
<dbReference type="SUPFAM" id="SSF82153">
    <property type="entry name" value="FAS1 domain"/>
    <property type="match status" value="2"/>
</dbReference>
<gene>
    <name evidence="4" type="ORF">TSPGSL018_19301</name>
</gene>
<accession>A0A061QW98</accession>
<keyword evidence="2" id="KW-0732">Signal</keyword>
<dbReference type="PANTHER" id="PTHR10900">
    <property type="entry name" value="PERIOSTIN-RELATED"/>
    <property type="match status" value="1"/>
</dbReference>
<dbReference type="InterPro" id="IPR000782">
    <property type="entry name" value="FAS1_domain"/>
</dbReference>
<feature type="domain" description="FAS1" evidence="3">
    <location>
        <begin position="21"/>
        <end position="158"/>
    </location>
</feature>
<dbReference type="SMART" id="SM00554">
    <property type="entry name" value="FAS1"/>
    <property type="match status" value="2"/>
</dbReference>
<evidence type="ECO:0000313" key="4">
    <source>
        <dbReference type="EMBL" id="JAC63988.1"/>
    </source>
</evidence>
<evidence type="ECO:0000259" key="3">
    <source>
        <dbReference type="PROSITE" id="PS50213"/>
    </source>
</evidence>
<evidence type="ECO:0000256" key="2">
    <source>
        <dbReference type="SAM" id="SignalP"/>
    </source>
</evidence>